<dbReference type="InterPro" id="IPR019960">
    <property type="entry name" value="T1SS_VCA0849"/>
</dbReference>
<dbReference type="InterPro" id="IPR001343">
    <property type="entry name" value="Hemolysn_Ca-bd"/>
</dbReference>
<sequence length="5470" mass="558745">MANTSPAVVNEISGRAWIRNSDGSLTELHQGSKVPAGSDIVTASGATVSLQVENGMPIVIGEGREVAVNGDMAGPLADPSEASVAPPTGTDSDRLLAALQAGRDPFDELDPTAAIVAGSGDAGGSSFVRLARILETTTPLDLAYGNPGRGDDTVPRASSAGLAGDGTDDGTTPVGTNNAAPSALNDIGRGDQNTTIRGNLLTNDSDPDGDPLAIVSVSGRPMTPGGVSVTGTNGGTFTVLPDGSYVFTPGTGFQHLPEGQTTTTTISYTVTDPSGATSTATVEVTVVGVNDPALITPATSDDDKGTVKEDTTFTTNGKLNVTDVDDGEARFVVQSGQAGQHGTFSIDASGSWVYNLNNNDARVQALAVGETLTETFTVTTADGTTGTVVVTIQGTNDVPTLSGQAAGAVTEDTALAVTGKLDVTDVDTSDTHTWSINNNGAGQYGALSVDANGNWTYNLTNGNPTVQALGVGESLTEKFTVTVNDGHGGVTTQEVTITINGTNDAPVISGEATGSVTDGGTTSVTGQLGQTDVDVNDTHTWTVGNNGKGDFGSFTVDNTGKWTYNLDDSNTTVKGLKSGESITETFTVTVDDGHGGVTNQQITVTINGTDDGAVINPAQPGDDKGQVVEDVTLTVGGKLDVTDPDAGEAVFVTQTNAAGQHGTFSIDADGKWTYNLTNNDPAVQGLGAGKTLTETFTVTTADGTTGQVVVTIVGTNDIPVLTGKADGAVTEDGTLVATGKLDVADVDTTDTHTWTVNNDGKGTYGSFSVDSTGNWTYNLDNANKDVQGLKSGQSITETFTVTVDDGNGGVVTKDVTVTINGTDDGAVINPAQPGDDKGEVTEDVTLTTGGKLEVTDPDAGQAVFVAQTNSAGQHGSFSIDADGKWTYNLTNNDPAVQGLGAGKTLTETFTVTTADGTTGQVVVTIVGTNDIPVLTGKADGAVTEDGTLVATGKLDVADVDTTDTHTWTVNNDGKGTYGSFSVDGSGNWTYNLDNANKDIQGLKSGESITETFTVTVDDGNGGVVTKDVTVTINGTDDGAVINPAQPGDDKGEVTEDVMLTTGGKLEVTDPDAGQAVFVAQTNSAGQHGTFSIDADGKWTYNLTNNDPAVQGLGAGKTLTETFTVTTADGTTGQVVVTIVGTNDIPVLTGKADGAVTEDGTLVATGKLDVADVDTTDTHTWTVNNDGKGTYGSFSVDGSGNWTYNLDNSNKDIQGLKSGESITETFTVTVDDGNGGVVTKDVTVTINGTDDGAVINPAQPGDDKGEVTEDVMLTTGGKLEVTDPDAGQAVFNPQTNAAGQHGTFSIDADGKWTYNLTNNDPAVQGLGAGKTLTETFTVTTADGTTGQVVVTIVGTNDIPVLTGKADGAVTEDGTLVATGKLDVADVDTTDTHTWTVNNDGKGTYGSFSVDGSGNWTYNLDNANKDVQGLKSGESITETFTVTVDDGNGGVVTKDVTVTINGTDDGAVINPAQPGDDKGEVTEDVTLTTGGKLEVTDPDAGQAVFNPQTNAAGQHGTFSIDADGKWTYNLTNNDPAVQGLGAGKTLTETFTVTTADGTTGQVVVTIVGTNDIPVLTGKADGAVTEDGTLVATGKLDVADVDTTDTHAWTVNNDGKGTYGSFSVDSTGNWTYNLDNANKDVQGLKSGESITETFTVTVDDGNGGVVTKDVTVTINGTDDGAVINPSVPGDDKGQVVEDVTLTVGGKLDVTDPDAGEAVFVAQTNAAGQHGTFSIDADGKWTYNLTNNDPAVQGLGAGKTLTETFTVTTADGTTGQVVVTIVGTNDIPVLTGKADGAVTEDGTLVATGKLDVADVDTTDTHIWTVNNDGKGTYGSFSVDGSGNWTYNLDNANKDVQGLKSGQSITETFTVTVDDGNGGVVTKDVTVTINGTDDGAIINPAQPGDDKGEVTEDVTLTTGGKLEVTDPDAGQAVFVAQTNAAGQHGTFSIDADGKWTYNLTNNDPAVQGLGAGKTLTETFTVTTADGTTGQVVVTIVGTNDIPVLTGKADGAVTEDGTLVATGKLDVADVDTTDTHTWTVNNDGKGTYGSFSVDGSGNWTYNLDNANKDVQGLKSGESITETFTVTVDDGNGGVVTKDVTVTINGTDDGAVINPSVPGDDKGQVVEDVTLTVGGKLEVTDPDAGQAVFVAQTNSAGQHGTFSIDADGKWTYNLTNNDPAVQGLGAGKTLTETFTVTTADGTTGQVVVTIVGTNDIPVLTGKADGAVTEDGTLVATGKLDVADVDTTDTHTWTVNNDGKGTYGSFSVDGSGNWTYNLDNANKDVQGLKSGESITETFTVTVDDGNGGVVTKDVTVTINGTDDGAVINPAQPGDDKGQVVEDVTLTVGGKLDVTDPDAGEAVFVAQTNAAGQHGTFSIDADGKWTYNLTNNDPAVQGLGAGKTLTETFTVTTADGTTGQVVVTIVGTNDIPVLTGKADGAVTEDGTLVATGKLDVADVDTTDTHTWTVNNDGKGTYGSFSVDSTGNWTYNLDNANKDVQGLKSGESITETFTVTVDDGNGGVVTKDVTVTINGTDDGAVINPAQPGDDKGEVKEDVTLTTGGKLEVTDPDAGQAVFVAQTNSAGQHGTFSIDADGKWTYNLTNNDPAVQGLGAGKTLTETFTVTTADGTTGQVVVTIVGTNDIPVIAGQASGSVTESTSLSTTGQLTQTDVDTTDNHTWSVGNNGKGDYGNFSVDNTGKWTYNLDNNNPDVKALKAGESITETFTVTVDDGNGGVVTKDVTVTINGTDDGAVINPSVPGDDKGQVVEDVTLTVGGKLDVTDPDAGEAVFQAQTNAPGQHGTFSIDADGKWTYNLTNNDPAVQGLGAGKTLTETFTVTTADGTTGQVVVTIVGTNDIPVLTGKADGAVTEDGTLVATGKLDVADVDTTDTHTWTVNNDGKGTYGSFSVDSTGNWTYNLDNANKDVQGLKSGESITETFTVTVDDGNGGVVTKDVTVTINGTDDGAVINPSVPGDDKGQVVEDVTLTVGGKLDVTDPDAGEAVFVAQTNSAGQHGTFSIDADGKWTYNLTNNDPAVQGLGAGKTLTETFTVTTADGTTGQVVVTIVGTNDIPVLTGKADGAVTEDGTLVATGKLDVADVDTTDTHTWTVNNDGKGTYGSFSVDSTGNWTYNLDNANKDVQGLKSGESITETFTVTVDDGNGGVVTKDVTVTINGTDDGAVINPSVPGDDKGQVVEDVTLTVGGKLDVTDPDAGEAVFVAQTNAAGQHGTFSIDADGKWTYNLTNNDPAVQGLGAGKTLTETFTVTTADGTTGQVVVTIVGTNDIPVLTGKADGAVTEDGTLVATGKLDVADVDTTDTHTWTVNNDGKGTYGSFSVDSTGNWTYNLDNANKDVQGLKSGESITETFTVTVDDGNGGVVTKDVTVTINGTDDGAVINPSVPGDDKGQVVEDVTLTVGGKLDVTDPDAGEAVFQAQTNAPGQHGTFSIDADGKWTYNLTNNDPAVQGLGAGKTLTETFTVTTADGTTGQVVVTIVGTNDIPVLTGKADGAVTEDGTLVATGKLDVADVDTTDTHTWTVNNDGKGTYGSFSVDGSGNWTYNLDNANKDIQGLKSGESITETFTVTVDDGNGGVVTKDVTVTINGTDDGAVINPAQPGDDKGEVTEDVTLTTGGKLEVTDPDAGQAVFVAQTNAAGQHGTFSIDADGKWTYNLTNNDPAVQGLGAGKTLTETFTVTTADGTTGQVVVTIVGTNDIPVLTGKADGAVTEDGTLVATGKLDVADVDTTDTHTWTVDNDGKGTYGSFSVDGSGNWTYNLDNANKDVQGLKSGESITETFTVTVDDGNGGVVTKDVTVTINGTDDGAIITPAQPGDDKGEVTEDVTLTTGGKLEVTDLDAGQAVFNPQTNAAGQHGTFSIDADGKWTYNLTNNDPAVQGLGAGKTLTETFTVTTADGTTGQVVVTIVGTNDIPVLTGKADGAVTEDGTLVATGKLDVADVDTTDTHTWTVNNDGKGTYGSFSVDSTGNWTYNLDNANKDVQGLKSGQSITETFTVTVDDGNGGVVTKDVTVTINGTDDGAIITPAQPGDDAGTVKEDSVLTTGGKLNVTDPDVGQAVFVAQTNAAGQHGKFSIDANGNWTYQLTNSDARVQALAVGETLTETFTVKTADGTTGEVTVTIEGTNDVPTISGTTTGAVTEDAVLNTVSGQLSKTDVDTTDTHTWSVNNDGKGIYGTFAVDATGKWTYSLDNTSAKVQALAAGQQVTDKITVTVDDGHGGTAQQVITITVTGTNDAPTIGGVANGAVKEDGTQVVTGQLSKADVDTTDTHTWSVSDNGKGTYGTLVVDNTGKWTYTLDNGNTKVQSLADGQQVTDKITVTVDDGHGGKAEQVITITVTGTNDVPTIGGTISGGVTEDGTQVVSGQLTKTDIDTTDTHTWSLNNAGKGVYGSFVVDATGKWTYTLDNGNTKVQSLADGQQVTDKITVTVDDGHGGTATQVITVTVTGTNDAPTIAGKATGAVKEDGTLTANGQLTKTDIDTTDTHTWSVSNNGAGKYGTFTVDSTGKWTYTLNNGAANVQGLKEGEQVTDTITVTVNDGHGGKADQPITITITGTNDAPVITGQTSGTVTEDYTLTTTGKLTVVDADVGQSGVAAQSNVVGKYGTFSIDANGNWTYTLNNSLTVVQNLPAGALLSESFNVTAGDGTTVQPITVSIVGTNDAPVAADNSANVEIGTSHVFTVAEFNFSDGAEGNALQSVIISRLPTDGTLTLNGNPVTLNTAVSAADIAAGKLVFTPSSNGLDTSIGFQVRDSGGTDHGGQNTSGTYNFVLNTNNMVAGENVGSGTGTTPVLNGGSGDDIILGDKGGTVTTVEPGKNYNIALVVDTSGSMAYGLDGSTGVSYNQSRMKLVKDALVVLANQLSGHDGKVNVTLIGFATSSGENISINNLSTATLPSLLAAIDALTANGGTNYEAAFNTAVNWFNQQSNSGNSVANGYENKTFFLTDGDPTYYQTTDWWGRPTVGGTGNSTDTTTINESLSGFNPLANISQVNAIGIGPGVNADILRVFDNTGGGGTAYAPVGSGSNSTLANFNSSSNWGNMSNWTLTGTGSGSSVTRNNNALQIVDTAGGTHTTATSPTFTISAYGKVTFDVTTSNYATGDKFIWTLQRWDGSKWVNVDSGNTTAALSGTTSVSSAVVASGTYRLVYDLEDTTSNSQSATVQIDNIVQTSWSSCNVVSAPGGQVDIVLKPEDLTAALQGGNITNDPAVVGNDVINGGAGNDIIFGDTINTDHLAWGNVAAGSHDGQGLKALQDFLAYQNGHAATSSEIYEYLKTNHAQFNLPDDPRGGDDTVHGGTGDDIIYGQGGNDSLYGDDGNDILYGGAGNDYLHGGAGNDTLDGGSGNDTLIGGKGDDTLYGGAGSDTFKWELNDQGSIAAPAVDTIKDFSNATIANGGDVLDLKDLLIGEKDGTLTQYLNIHKEGNNTVIDINTKGQIAQGADQKIVLENVDLTNNGQMNNQAIINDLLQKGKLNVDHS</sequence>
<evidence type="ECO:0000256" key="1">
    <source>
        <dbReference type="SAM" id="MobiDB-lite"/>
    </source>
</evidence>
<evidence type="ECO:0000313" key="4">
    <source>
        <dbReference type="Proteomes" id="UP000494108"/>
    </source>
</evidence>
<evidence type="ECO:0000259" key="2">
    <source>
        <dbReference type="PROSITE" id="PS50234"/>
    </source>
</evidence>
<feature type="region of interest" description="Disordered" evidence="1">
    <location>
        <begin position="143"/>
        <end position="192"/>
    </location>
</feature>
<dbReference type="InterPro" id="IPR040853">
    <property type="entry name" value="RapA2_cadherin-like"/>
</dbReference>
<dbReference type="PRINTS" id="PR00313">
    <property type="entry name" value="CABNDNGRPT"/>
</dbReference>
<reference evidence="3 4" key="1">
    <citation type="submission" date="2020-04" db="EMBL/GenBank/DDBJ databases">
        <authorList>
            <person name="De Canck E."/>
        </authorList>
    </citation>
    <scope>NUCLEOTIDE SEQUENCE [LARGE SCALE GENOMIC DNA]</scope>
    <source>
        <strain evidence="3 4">LMG 3431</strain>
    </source>
</reference>
<dbReference type="PANTHER" id="PTHR14139:SF2">
    <property type="entry name" value="CALSYNTENIN-1"/>
    <property type="match status" value="1"/>
</dbReference>
<name>A0A6S6ZN71_9BURK</name>
<dbReference type="PROSITE" id="PS00330">
    <property type="entry name" value="HEMOLYSIN_CALCIUM"/>
    <property type="match status" value="4"/>
</dbReference>
<gene>
    <name evidence="3" type="ORF">LMG3431_04508</name>
</gene>
<dbReference type="EMBL" id="CADIJX010000006">
    <property type="protein sequence ID" value="CAB3683918.1"/>
    <property type="molecule type" value="Genomic_DNA"/>
</dbReference>
<feature type="compositionally biased region" description="Basic and acidic residues" evidence="1">
    <location>
        <begin position="5278"/>
        <end position="5287"/>
    </location>
</feature>
<dbReference type="PANTHER" id="PTHR14139">
    <property type="entry name" value="CALSYNTENIN"/>
    <property type="match status" value="1"/>
</dbReference>
<dbReference type="Gene3D" id="2.60.40.10">
    <property type="entry name" value="Immunoglobulins"/>
    <property type="match status" value="41"/>
</dbReference>
<dbReference type="InterPro" id="IPR013783">
    <property type="entry name" value="Ig-like_fold"/>
</dbReference>
<dbReference type="GO" id="GO:0005509">
    <property type="term" value="F:calcium ion binding"/>
    <property type="evidence" value="ECO:0007669"/>
    <property type="project" value="InterPro"/>
</dbReference>
<dbReference type="InterPro" id="IPR018511">
    <property type="entry name" value="Hemolysin-typ_Ca-bd_CS"/>
</dbReference>
<protein>
    <recommendedName>
        <fullName evidence="2">VWFA domain-containing protein</fullName>
    </recommendedName>
</protein>
<evidence type="ECO:0000313" key="3">
    <source>
        <dbReference type="EMBL" id="CAB3683918.1"/>
    </source>
</evidence>
<keyword evidence="4" id="KW-1185">Reference proteome</keyword>
<dbReference type="Gene3D" id="3.40.50.410">
    <property type="entry name" value="von Willebrand factor, type A domain"/>
    <property type="match status" value="1"/>
</dbReference>
<dbReference type="InterPro" id="IPR010221">
    <property type="entry name" value="VCBS_dom"/>
</dbReference>
<feature type="compositionally biased region" description="Low complexity" evidence="1">
    <location>
        <begin position="2647"/>
        <end position="2661"/>
    </location>
</feature>
<dbReference type="InterPro" id="IPR002035">
    <property type="entry name" value="VWF_A"/>
</dbReference>
<dbReference type="NCBIfam" id="TIGR01965">
    <property type="entry name" value="VCBS_repeat"/>
    <property type="match status" value="42"/>
</dbReference>
<dbReference type="SUPFAM" id="SSF51120">
    <property type="entry name" value="beta-Roll"/>
    <property type="match status" value="1"/>
</dbReference>
<dbReference type="SMART" id="SM00327">
    <property type="entry name" value="VWA"/>
    <property type="match status" value="1"/>
</dbReference>
<dbReference type="PROSITE" id="PS50234">
    <property type="entry name" value="VWFA"/>
    <property type="match status" value="1"/>
</dbReference>
<feature type="region of interest" description="Disordered" evidence="1">
    <location>
        <begin position="2647"/>
        <end position="2667"/>
    </location>
</feature>
<dbReference type="CDD" id="cd00198">
    <property type="entry name" value="vWFA"/>
    <property type="match status" value="1"/>
</dbReference>
<feature type="domain" description="VWFA" evidence="2">
    <location>
        <begin position="4815"/>
        <end position="5031"/>
    </location>
</feature>
<dbReference type="InterPro" id="IPR011049">
    <property type="entry name" value="Serralysin-like_metalloprot_C"/>
</dbReference>
<proteinExistence type="predicted"/>
<organism evidence="3 4">
    <name type="scientific">Achromobacter pestifer</name>
    <dbReference type="NCBI Taxonomy" id="1353889"/>
    <lineage>
        <taxon>Bacteria</taxon>
        <taxon>Pseudomonadati</taxon>
        <taxon>Pseudomonadota</taxon>
        <taxon>Betaproteobacteria</taxon>
        <taxon>Burkholderiales</taxon>
        <taxon>Alcaligenaceae</taxon>
        <taxon>Achromobacter</taxon>
    </lineage>
</organism>
<dbReference type="SUPFAM" id="SSF53300">
    <property type="entry name" value="vWA-like"/>
    <property type="match status" value="1"/>
</dbReference>
<dbReference type="Proteomes" id="UP000494108">
    <property type="component" value="Unassembled WGS sequence"/>
</dbReference>
<dbReference type="NCBIfam" id="TIGR03661">
    <property type="entry name" value="T1SS_VCA0849"/>
    <property type="match status" value="1"/>
</dbReference>
<dbReference type="Pfam" id="PF00353">
    <property type="entry name" value="HemolysinCabind"/>
    <property type="match status" value="2"/>
</dbReference>
<dbReference type="Pfam" id="PF13519">
    <property type="entry name" value="VWA_2"/>
    <property type="match status" value="1"/>
</dbReference>
<accession>A0A6S6ZN71</accession>
<dbReference type="NCBIfam" id="NF012211">
    <property type="entry name" value="tand_rpt_95"/>
    <property type="match status" value="2"/>
</dbReference>
<dbReference type="Pfam" id="PF17803">
    <property type="entry name" value="Cadherin_4"/>
    <property type="match status" value="41"/>
</dbReference>
<feature type="region of interest" description="Disordered" evidence="1">
    <location>
        <begin position="5275"/>
        <end position="5294"/>
    </location>
</feature>
<dbReference type="Pfam" id="PF17963">
    <property type="entry name" value="Big_9"/>
    <property type="match status" value="1"/>
</dbReference>
<dbReference type="InterPro" id="IPR036465">
    <property type="entry name" value="vWFA_dom_sf"/>
</dbReference>
<dbReference type="RefSeq" id="WP_175176807.1">
    <property type="nucleotide sequence ID" value="NZ_CADIJX010000006.1"/>
</dbReference>